<evidence type="ECO:0000256" key="1">
    <source>
        <dbReference type="ARBA" id="ARBA00007592"/>
    </source>
</evidence>
<dbReference type="SUPFAM" id="SSF51569">
    <property type="entry name" value="Aldolase"/>
    <property type="match status" value="1"/>
</dbReference>
<gene>
    <name evidence="6" type="ORF">BSZ39_00755</name>
</gene>
<dbReference type="InterPro" id="IPR013785">
    <property type="entry name" value="Aldolase_TIM"/>
</dbReference>
<dbReference type="PANTHER" id="PTHR12128">
    <property type="entry name" value="DIHYDRODIPICOLINATE SYNTHASE"/>
    <property type="match status" value="1"/>
</dbReference>
<evidence type="ECO:0000256" key="3">
    <source>
        <dbReference type="PIRNR" id="PIRNR001365"/>
    </source>
</evidence>
<dbReference type="PANTHER" id="PTHR12128:SF66">
    <property type="entry name" value="4-HYDROXY-2-OXOGLUTARATE ALDOLASE, MITOCHONDRIAL"/>
    <property type="match status" value="1"/>
</dbReference>
<dbReference type="PIRSF" id="PIRSF001365">
    <property type="entry name" value="DHDPS"/>
    <property type="match status" value="1"/>
</dbReference>
<dbReference type="OrthoDB" id="3175637at2"/>
<feature type="active site" description="Schiff-base intermediate with substrate" evidence="4">
    <location>
        <position position="165"/>
    </location>
</feature>
<dbReference type="EMBL" id="MQVR01000002">
    <property type="protein sequence ID" value="OKL55095.1"/>
    <property type="molecule type" value="Genomic_DNA"/>
</dbReference>
<evidence type="ECO:0000256" key="5">
    <source>
        <dbReference type="PIRSR" id="PIRSR001365-2"/>
    </source>
</evidence>
<dbReference type="PRINTS" id="PR00146">
    <property type="entry name" value="DHPICSNTHASE"/>
</dbReference>
<accession>A0A1Q5Q5J7</accession>
<proteinExistence type="inferred from homology"/>
<keyword evidence="2 3" id="KW-0456">Lyase</keyword>
<dbReference type="SMART" id="SM01130">
    <property type="entry name" value="DHDPS"/>
    <property type="match status" value="1"/>
</dbReference>
<evidence type="ECO:0000313" key="7">
    <source>
        <dbReference type="Proteomes" id="UP000185628"/>
    </source>
</evidence>
<reference evidence="7" key="1">
    <citation type="submission" date="2016-12" db="EMBL/GenBank/DDBJ databases">
        <authorList>
            <person name="Meng X."/>
        </authorList>
    </citation>
    <scope>NUCLEOTIDE SEQUENCE [LARGE SCALE GENOMIC DNA]</scope>
    <source>
        <strain evidence="7">DSM 19116</strain>
    </source>
</reference>
<keyword evidence="7" id="KW-1185">Reference proteome</keyword>
<dbReference type="InterPro" id="IPR002220">
    <property type="entry name" value="DapA-like"/>
</dbReference>
<feature type="active site" description="Proton donor/acceptor" evidence="4">
    <location>
        <position position="136"/>
    </location>
</feature>
<sequence>MTTPLRGVVPPVVTPLTEAGDIDVPALKGLVDYLIEAGCHGLFSLGSTSEVPYFTDAERDTVLRATVEAANGRVPVIAGVMDMTTKRVIEQARRAKALGADGIVVTVPFYALSDESEIADHFRAVKAAVDLPIYAYDVPVRLNRVKLSVGLLIALAKEGVIAGVKDSSGDDVSFRRLVMANRDAGSPLSLLTGHELAVDGCLLMGADGVVPGYGNVDPHGYVALYDAAQRGDWEAVRNEQDRLARGFEIVFAPRGRSGDVTGVGAFKTAMMTRGIIPNNVMAFPNRPLSEEDAARVADIVKANGLVD</sequence>
<comment type="similarity">
    <text evidence="1 3">Belongs to the DapA family.</text>
</comment>
<dbReference type="AlphaFoldDB" id="A0A1Q5Q5J7"/>
<organism evidence="6 7">
    <name type="scientific">Bowdeniella nasicola</name>
    <dbReference type="NCBI Taxonomy" id="208480"/>
    <lineage>
        <taxon>Bacteria</taxon>
        <taxon>Bacillati</taxon>
        <taxon>Actinomycetota</taxon>
        <taxon>Actinomycetes</taxon>
        <taxon>Actinomycetales</taxon>
        <taxon>Actinomycetaceae</taxon>
        <taxon>Bowdeniella</taxon>
    </lineage>
</organism>
<name>A0A1Q5Q5J7_9ACTO</name>
<evidence type="ECO:0000256" key="4">
    <source>
        <dbReference type="PIRSR" id="PIRSR001365-1"/>
    </source>
</evidence>
<dbReference type="Gene3D" id="3.20.20.70">
    <property type="entry name" value="Aldolase class I"/>
    <property type="match status" value="1"/>
</dbReference>
<dbReference type="CDD" id="cd00408">
    <property type="entry name" value="DHDPS-like"/>
    <property type="match status" value="1"/>
</dbReference>
<feature type="binding site" evidence="5">
    <location>
        <position position="48"/>
    </location>
    <ligand>
        <name>pyruvate</name>
        <dbReference type="ChEBI" id="CHEBI:15361"/>
    </ligand>
</feature>
<dbReference type="GO" id="GO:0008840">
    <property type="term" value="F:4-hydroxy-tetrahydrodipicolinate synthase activity"/>
    <property type="evidence" value="ECO:0007669"/>
    <property type="project" value="TreeGrafter"/>
</dbReference>
<evidence type="ECO:0000256" key="2">
    <source>
        <dbReference type="ARBA" id="ARBA00023239"/>
    </source>
</evidence>
<dbReference type="Pfam" id="PF00701">
    <property type="entry name" value="DHDPS"/>
    <property type="match status" value="1"/>
</dbReference>
<dbReference type="Proteomes" id="UP000185628">
    <property type="component" value="Unassembled WGS sequence"/>
</dbReference>
<dbReference type="RefSeq" id="WP_073715495.1">
    <property type="nucleotide sequence ID" value="NZ_MQVR01000002.1"/>
</dbReference>
<protein>
    <submittedName>
        <fullName evidence="6">Dihydrodipicolinate synthase family protein</fullName>
    </submittedName>
</protein>
<feature type="binding site" evidence="5">
    <location>
        <position position="210"/>
    </location>
    <ligand>
        <name>pyruvate</name>
        <dbReference type="ChEBI" id="CHEBI:15361"/>
    </ligand>
</feature>
<evidence type="ECO:0000313" key="6">
    <source>
        <dbReference type="EMBL" id="OKL55095.1"/>
    </source>
</evidence>
<comment type="caution">
    <text evidence="6">The sequence shown here is derived from an EMBL/GenBank/DDBJ whole genome shotgun (WGS) entry which is preliminary data.</text>
</comment>